<evidence type="ECO:0000313" key="5">
    <source>
        <dbReference type="EMBL" id="KPJ05496.1"/>
    </source>
</evidence>
<dbReference type="GO" id="GO:0005509">
    <property type="term" value="F:calcium ion binding"/>
    <property type="evidence" value="ECO:0007669"/>
    <property type="project" value="InterPro"/>
</dbReference>
<dbReference type="PROSITE" id="PS51897">
    <property type="entry name" value="ANNEXIN_2"/>
    <property type="match status" value="2"/>
</dbReference>
<keyword evidence="3 4" id="KW-0041">Annexin</keyword>
<dbReference type="Pfam" id="PF00191">
    <property type="entry name" value="Annexin"/>
    <property type="match status" value="3"/>
</dbReference>
<organism evidence="5 6">
    <name type="scientific">Papilio xuthus</name>
    <name type="common">Asian swallowtail butterfly</name>
    <dbReference type="NCBI Taxonomy" id="66420"/>
    <lineage>
        <taxon>Eukaryota</taxon>
        <taxon>Metazoa</taxon>
        <taxon>Ecdysozoa</taxon>
        <taxon>Arthropoda</taxon>
        <taxon>Hexapoda</taxon>
        <taxon>Insecta</taxon>
        <taxon>Pterygota</taxon>
        <taxon>Neoptera</taxon>
        <taxon>Endopterygota</taxon>
        <taxon>Lepidoptera</taxon>
        <taxon>Glossata</taxon>
        <taxon>Ditrysia</taxon>
        <taxon>Papilionoidea</taxon>
        <taxon>Papilionidae</taxon>
        <taxon>Papilioninae</taxon>
        <taxon>Papilio</taxon>
    </lineage>
</organism>
<comment type="similarity">
    <text evidence="1 4">Belongs to the annexin family.</text>
</comment>
<keyword evidence="4" id="KW-0106">Calcium</keyword>
<dbReference type="GO" id="GO:0005634">
    <property type="term" value="C:nucleus"/>
    <property type="evidence" value="ECO:0007669"/>
    <property type="project" value="TreeGrafter"/>
</dbReference>
<dbReference type="PROSITE" id="PS00223">
    <property type="entry name" value="ANNEXIN_1"/>
    <property type="match status" value="1"/>
</dbReference>
<dbReference type="SMART" id="SM00335">
    <property type="entry name" value="ANX"/>
    <property type="match status" value="3"/>
</dbReference>
<dbReference type="Gene3D" id="1.10.220.10">
    <property type="entry name" value="Annexin"/>
    <property type="match status" value="3"/>
</dbReference>
<gene>
    <name evidence="5" type="ORF">RR46_00309</name>
</gene>
<dbReference type="Proteomes" id="UP000053268">
    <property type="component" value="Unassembled WGS sequence"/>
</dbReference>
<dbReference type="PRINTS" id="PR00196">
    <property type="entry name" value="ANNEXIN"/>
</dbReference>
<name>A0A0N0PAB8_PAPXU</name>
<dbReference type="FunFam" id="1.10.220.10:FF:000005">
    <property type="entry name" value="Annexin"/>
    <property type="match status" value="1"/>
</dbReference>
<accession>A0A0N0PAB8</accession>
<evidence type="ECO:0000256" key="3">
    <source>
        <dbReference type="ARBA" id="ARBA00023216"/>
    </source>
</evidence>
<dbReference type="FunFam" id="1.10.220.10:FF:000004">
    <property type="entry name" value="Annexin"/>
    <property type="match status" value="1"/>
</dbReference>
<dbReference type="GO" id="GO:0005737">
    <property type="term" value="C:cytoplasm"/>
    <property type="evidence" value="ECO:0007669"/>
    <property type="project" value="TreeGrafter"/>
</dbReference>
<dbReference type="STRING" id="66420.A0A0N0PAB8"/>
<dbReference type="GO" id="GO:0012506">
    <property type="term" value="C:vesicle membrane"/>
    <property type="evidence" value="ECO:0007669"/>
    <property type="project" value="TreeGrafter"/>
</dbReference>
<dbReference type="InterPro" id="IPR018502">
    <property type="entry name" value="Annexin_repeat"/>
</dbReference>
<keyword evidence="6" id="KW-1185">Reference proteome</keyword>
<dbReference type="GO" id="GO:0001786">
    <property type="term" value="F:phosphatidylserine binding"/>
    <property type="evidence" value="ECO:0007669"/>
    <property type="project" value="TreeGrafter"/>
</dbReference>
<proteinExistence type="inferred from homology"/>
<dbReference type="GO" id="GO:0005886">
    <property type="term" value="C:plasma membrane"/>
    <property type="evidence" value="ECO:0007669"/>
    <property type="project" value="TreeGrafter"/>
</dbReference>
<dbReference type="AlphaFoldDB" id="A0A0N0PAB8"/>
<evidence type="ECO:0000256" key="1">
    <source>
        <dbReference type="ARBA" id="ARBA00007831"/>
    </source>
</evidence>
<dbReference type="SUPFAM" id="SSF47874">
    <property type="entry name" value="Annexin"/>
    <property type="match status" value="2"/>
</dbReference>
<protein>
    <recommendedName>
        <fullName evidence="4">Annexin</fullName>
    </recommendedName>
</protein>
<evidence type="ECO:0000313" key="6">
    <source>
        <dbReference type="Proteomes" id="UP000053268"/>
    </source>
</evidence>
<keyword evidence="2 4" id="KW-0677">Repeat</keyword>
<reference evidence="5 6" key="1">
    <citation type="journal article" date="2015" name="Nat. Commun.">
        <title>Outbred genome sequencing and CRISPR/Cas9 gene editing in butterflies.</title>
        <authorList>
            <person name="Li X."/>
            <person name="Fan D."/>
            <person name="Zhang W."/>
            <person name="Liu G."/>
            <person name="Zhang L."/>
            <person name="Zhao L."/>
            <person name="Fang X."/>
            <person name="Chen L."/>
            <person name="Dong Y."/>
            <person name="Chen Y."/>
            <person name="Ding Y."/>
            <person name="Zhao R."/>
            <person name="Feng M."/>
            <person name="Zhu Y."/>
            <person name="Feng Y."/>
            <person name="Jiang X."/>
            <person name="Zhu D."/>
            <person name="Xiang H."/>
            <person name="Feng X."/>
            <person name="Li S."/>
            <person name="Wang J."/>
            <person name="Zhang G."/>
            <person name="Kronforst M.R."/>
            <person name="Wang W."/>
        </authorList>
    </citation>
    <scope>NUCLEOTIDE SEQUENCE [LARGE SCALE GENOMIC DNA]</scope>
    <source>
        <strain evidence="5">Ya'a_city_454_Px</strain>
        <tissue evidence="5">Whole body</tissue>
    </source>
</reference>
<dbReference type="PANTHER" id="PTHR10502">
    <property type="entry name" value="ANNEXIN"/>
    <property type="match status" value="1"/>
</dbReference>
<dbReference type="PANTHER" id="PTHR10502:SF102">
    <property type="entry name" value="ANNEXIN B11"/>
    <property type="match status" value="1"/>
</dbReference>
<dbReference type="InterPro" id="IPR037104">
    <property type="entry name" value="Annexin_sf"/>
</dbReference>
<dbReference type="GO" id="GO:0005544">
    <property type="term" value="F:calcium-dependent phospholipid binding"/>
    <property type="evidence" value="ECO:0007669"/>
    <property type="project" value="UniProtKB-KW"/>
</dbReference>
<comment type="domain">
    <text evidence="4">A pair of annexin repeats may form one binding site for calcium and phospholipid.</text>
</comment>
<sequence>MKGFGTDEKAIIQVLTRRSNEQRLRIAFEFKTLYGKSKPTVVPVNPFDPREDAAVLRKAMKGFGTDEKAIIQVLTRRSNEQRLRIAFEFKTLYGKDLVSDLKSETSGKFEDLLVALMTPLPQFYAKELHDATAGIGTDEDVLIEVMCTMSNHEIHVIKQAYTASDLRVPLLEDDLRGDTSGNFKRLMTSLCMVSTFLDNN</sequence>
<keyword evidence="4" id="KW-0111">Calcium/phospholipid-binding</keyword>
<evidence type="ECO:0000256" key="2">
    <source>
        <dbReference type="ARBA" id="ARBA00022737"/>
    </source>
</evidence>
<dbReference type="EMBL" id="KQ458674">
    <property type="protein sequence ID" value="KPJ05496.1"/>
    <property type="molecule type" value="Genomic_DNA"/>
</dbReference>
<dbReference type="InterPro" id="IPR018252">
    <property type="entry name" value="Annexin_repeat_CS"/>
</dbReference>
<dbReference type="InterPro" id="IPR001464">
    <property type="entry name" value="Annexin"/>
</dbReference>
<evidence type="ECO:0000256" key="4">
    <source>
        <dbReference type="RuleBase" id="RU003540"/>
    </source>
</evidence>